<dbReference type="InterPro" id="IPR009044">
    <property type="entry name" value="ssDNA-bd_transcriptional_reg"/>
</dbReference>
<evidence type="ECO:0008006" key="4">
    <source>
        <dbReference type="Google" id="ProtNLM"/>
    </source>
</evidence>
<reference evidence="3" key="1">
    <citation type="journal article" date="2008" name="BMC Genomics">
        <title>A conifer genomics resource of 200,000 spruce (Picea spp.) ESTs and 6,464 high-quality, sequence-finished full-length cDNAs for Sitka spruce (Picea sitchensis).</title>
        <authorList>
            <person name="Ralph S.G."/>
            <person name="Chun H.J."/>
            <person name="Kolosova N."/>
            <person name="Cooper D."/>
            <person name="Oddy C."/>
            <person name="Ritland C.E."/>
            <person name="Kirkpatrick R."/>
            <person name="Moore R."/>
            <person name="Barber S."/>
            <person name="Holt R.A."/>
            <person name="Jones S.J."/>
            <person name="Marra M.A."/>
            <person name="Douglas C.J."/>
            <person name="Ritland K."/>
            <person name="Bohlmann J."/>
        </authorList>
    </citation>
    <scope>NUCLEOTIDE SEQUENCE</scope>
    <source>
        <tissue evidence="3">Green portion of the leader tissue</tissue>
    </source>
</reference>
<organism evidence="3">
    <name type="scientific">Picea sitchensis</name>
    <name type="common">Sitka spruce</name>
    <name type="synonym">Pinus sitchensis</name>
    <dbReference type="NCBI Taxonomy" id="3332"/>
    <lineage>
        <taxon>Eukaryota</taxon>
        <taxon>Viridiplantae</taxon>
        <taxon>Streptophyta</taxon>
        <taxon>Embryophyta</taxon>
        <taxon>Tracheophyta</taxon>
        <taxon>Spermatophyta</taxon>
        <taxon>Pinopsida</taxon>
        <taxon>Pinidae</taxon>
        <taxon>Conifers I</taxon>
        <taxon>Pinales</taxon>
        <taxon>Pinaceae</taxon>
        <taxon>Picea</taxon>
    </lineage>
</organism>
<evidence type="ECO:0000256" key="2">
    <source>
        <dbReference type="ARBA" id="ARBA00022946"/>
    </source>
</evidence>
<dbReference type="GO" id="GO:0006952">
    <property type="term" value="P:defense response"/>
    <property type="evidence" value="ECO:0007669"/>
    <property type="project" value="InterPro"/>
</dbReference>
<dbReference type="AlphaFoldDB" id="A9NQE8"/>
<dbReference type="PANTHER" id="PTHR31745:SF1">
    <property type="entry name" value="SINGLE-STRANDED DNA-BINDING PROTEIN WHY2, MITOCHONDRIAL"/>
    <property type="match status" value="1"/>
</dbReference>
<evidence type="ECO:0000256" key="1">
    <source>
        <dbReference type="ARBA" id="ARBA00006061"/>
    </source>
</evidence>
<dbReference type="GO" id="GO:0006355">
    <property type="term" value="P:regulation of DNA-templated transcription"/>
    <property type="evidence" value="ECO:0007669"/>
    <property type="project" value="InterPro"/>
</dbReference>
<dbReference type="InterPro" id="IPR013742">
    <property type="entry name" value="Whirly"/>
</dbReference>
<comment type="similarity">
    <text evidence="1">Belongs to the Whirly family.</text>
</comment>
<dbReference type="GO" id="GO:0003697">
    <property type="term" value="F:single-stranded DNA binding"/>
    <property type="evidence" value="ECO:0007669"/>
    <property type="project" value="InterPro"/>
</dbReference>
<protein>
    <recommendedName>
        <fullName evidence="4">WHY domain class transcription factor</fullName>
    </recommendedName>
</protein>
<dbReference type="Pfam" id="PF08536">
    <property type="entry name" value="Whirly"/>
    <property type="match status" value="1"/>
</dbReference>
<proteinExistence type="evidence at transcript level"/>
<dbReference type="SUPFAM" id="SSF54447">
    <property type="entry name" value="ssDNA-binding transcriptional regulator domain"/>
    <property type="match status" value="1"/>
</dbReference>
<dbReference type="Gene3D" id="2.30.31.10">
    <property type="entry name" value="Transcriptional Coactivator Pc4, Chain A"/>
    <property type="match status" value="1"/>
</dbReference>
<accession>A9NQE8</accession>
<sequence>MLRLKVLGARILGGSATRRFQPLCMPFSSSHWYSKVAKASSNDELSEVRGLSSSLDHYALTQPEFLRRQTNKIYVKHTVYKGEGALTMKPKLPDYITLNMGGVTVAKEGCMFLEFAPAVGPRQYDWSKKKIIALSVVEVGTLLSLGPDESCEFTHDPFMGKSEAGKIMKVLKVGNLQDTGGYFFNLSVTDRIADVDESFSIPITKGEFSVMQSIFNFILPYLMGWHAYMDSTKLNESGHFKSGGPSIAKRPDLEWDVPF</sequence>
<evidence type="ECO:0000313" key="3">
    <source>
        <dbReference type="EMBL" id="ABK22859.1"/>
    </source>
</evidence>
<name>A9NQE8_PICSI</name>
<keyword evidence="2" id="KW-0809">Transit peptide</keyword>
<dbReference type="EMBL" id="EF083515">
    <property type="protein sequence ID" value="ABK22859.1"/>
    <property type="molecule type" value="mRNA"/>
</dbReference>
<dbReference type="PANTHER" id="PTHR31745">
    <property type="entry name" value="SINGLE-STRANDED DNA-BINDING PROTEIN WHY2, MITOCHONDRIAL"/>
    <property type="match status" value="1"/>
</dbReference>